<dbReference type="Pfam" id="PF14634">
    <property type="entry name" value="zf-RING_5"/>
    <property type="match status" value="1"/>
</dbReference>
<dbReference type="GO" id="GO:0003729">
    <property type="term" value="F:mRNA binding"/>
    <property type="evidence" value="ECO:0007669"/>
    <property type="project" value="TreeGrafter"/>
</dbReference>
<dbReference type="Gene3D" id="4.10.1000.10">
    <property type="entry name" value="Zinc finger, CCCH-type"/>
    <property type="match status" value="1"/>
</dbReference>
<dbReference type="InterPro" id="IPR013083">
    <property type="entry name" value="Znf_RING/FYVE/PHD"/>
</dbReference>
<evidence type="ECO:0000256" key="2">
    <source>
        <dbReference type="ARBA" id="ARBA00004201"/>
    </source>
</evidence>
<dbReference type="InterPro" id="IPR041523">
    <property type="entry name" value="ROQ_II"/>
</dbReference>
<dbReference type="Gene3D" id="3.30.40.10">
    <property type="entry name" value="Zinc/RING finger domain, C3HC4 (zinc finger)"/>
    <property type="match status" value="1"/>
</dbReference>
<dbReference type="InterPro" id="IPR000571">
    <property type="entry name" value="Znf_CCCH"/>
</dbReference>
<dbReference type="Pfam" id="PF00642">
    <property type="entry name" value="zf-CCCH"/>
    <property type="match status" value="1"/>
</dbReference>
<feature type="compositionally biased region" description="Polar residues" evidence="10">
    <location>
        <begin position="543"/>
        <end position="570"/>
    </location>
</feature>
<evidence type="ECO:0000256" key="1">
    <source>
        <dbReference type="ARBA" id="ARBA00000900"/>
    </source>
</evidence>
<evidence type="ECO:0000256" key="3">
    <source>
        <dbReference type="ARBA" id="ARBA00012483"/>
    </source>
</evidence>
<comment type="subcellular location">
    <subcellularLocation>
        <location evidence="2">Cytoplasm</location>
        <location evidence="2">P-body</location>
    </subcellularLocation>
</comment>
<evidence type="ECO:0000259" key="12">
    <source>
        <dbReference type="PROSITE" id="PS50103"/>
    </source>
</evidence>
<dbReference type="InterPro" id="IPR017907">
    <property type="entry name" value="Znf_RING_CS"/>
</dbReference>
<dbReference type="SUPFAM" id="SSF57850">
    <property type="entry name" value="RING/U-box"/>
    <property type="match status" value="1"/>
</dbReference>
<sequence>MPIQTPQWTEFLTCPICCNEFDDSLRRPISLGCGHTMCKACLSTLHKTQCPFDQAAVSIDIDKLPVNTALLQLVGVQDLDEGIPDIECIKENKTMYLNAIRKIKELALYLKFVSASSNGASGSTTASNGANGNTGLTRPMQRKLVNLVNCQLAEEEGRTRVMRAARSLGERTVTELMLLHQNPQQLSANLWAAVRNRGCQFLGPAMQEEALKLILLALEGGEALCRKVLVLFVVQKLESMFPQASKTSIGHVVQLLYRASCFVVTKRDDDSSLMQLKEQFRTYDALRREHDAQIVQIAMEAGLRISPEQWSSVLYGDLEHKSHMQSIIDKLQTPQSFSQSIIELIFALQRSNDPGELIKLRPHFELLSNIDASPEAVAPTWDKLEEAMNAVHAVVSGLVNFARTYGNKMKGSVDPPQPNHNYSKYKTSLCRDQQKPGGCPRGSQCSFAHSEEELEKFGRRRTKTKSNVVARGPSSMSSDLCYSSMESGLDQASSGGATQSQQMNGSARSSPLGGELGANSFAPTPHQYRRVNPDPMPRIKQMNIHTTGPQGYSSSSFENQRMSYPSNGERSNGFYYPSNGYPSTGSVPLPSPGIVDKGPPPGLLPSPSSSPLTIQEDSINGSRDSMLNGHADNGMPLRRVRPRQFDPQMPRRTTGYMPSYDSGYGTNQEPYNYSAQGSVHPASFGRYPYHDSMPYGMPNTSCRPDAAAYDYYQYGPGPYSRPELYVDSYPMPNINARILREEMKYVKRSPYIPDEMELQDSPRTSDLGEETTDHLTRDYYLDDWLRDYKPVSQRKDTTLSNASSGVGSASPLSHSPAASQSSSSSLSPRQESPVGWCSGSDGDKILQTYIFDKASTAKSSLSDSIWNGEMRKLWHQPLVDSRSGFERIDAEQINKDEQIARRLQEEENKTSSLDSKAIDKGDSLIRQRRELEEQERSKARREQEENDRRIALEAQALEEEEEMKRSRISEHERLINERRKLLAKQNKEQQELKDRRLAQKIAYEDAQKAGLVSNRPMSYSSKLRPRTSASCPFHMSRMNDVRTGSFNAFGSIGSYRNGCGSYFGGEDDVIDGPTLNTCHSCRKDDVLTYN</sequence>
<evidence type="ECO:0000256" key="10">
    <source>
        <dbReference type="SAM" id="MobiDB-lite"/>
    </source>
</evidence>
<accession>A0A6P8HS74</accession>
<keyword evidence="4" id="KW-0808">Transferase</keyword>
<reference evidence="14" key="1">
    <citation type="submission" date="2025-08" db="UniProtKB">
        <authorList>
            <consortium name="RefSeq"/>
        </authorList>
    </citation>
    <scope>IDENTIFICATION</scope>
    <source>
        <tissue evidence="14">Tentacle</tissue>
    </source>
</reference>
<dbReference type="Pfam" id="PF21206">
    <property type="entry name" value="Roquin_1_2-like_ROQ"/>
    <property type="match status" value="1"/>
</dbReference>
<keyword evidence="13" id="KW-1185">Reference proteome</keyword>
<feature type="region of interest" description="Disordered" evidence="10">
    <location>
        <begin position="117"/>
        <end position="136"/>
    </location>
</feature>
<organism evidence="13 14">
    <name type="scientific">Actinia tenebrosa</name>
    <name type="common">Australian red waratah sea anemone</name>
    <dbReference type="NCBI Taxonomy" id="6105"/>
    <lineage>
        <taxon>Eukaryota</taxon>
        <taxon>Metazoa</taxon>
        <taxon>Cnidaria</taxon>
        <taxon>Anthozoa</taxon>
        <taxon>Hexacorallia</taxon>
        <taxon>Actiniaria</taxon>
        <taxon>Actiniidae</taxon>
        <taxon>Actinia</taxon>
    </lineage>
</organism>
<feature type="coiled-coil region" evidence="9">
    <location>
        <begin position="924"/>
        <end position="995"/>
    </location>
</feature>
<dbReference type="Proteomes" id="UP000515163">
    <property type="component" value="Unplaced"/>
</dbReference>
<dbReference type="GO" id="GO:0000288">
    <property type="term" value="P:nuclear-transcribed mRNA catabolic process, deadenylation-dependent decay"/>
    <property type="evidence" value="ECO:0007669"/>
    <property type="project" value="TreeGrafter"/>
</dbReference>
<name>A0A6P8HS74_ACTTE</name>
<dbReference type="InterPro" id="IPR052249">
    <property type="entry name" value="Roquin_domain"/>
</dbReference>
<evidence type="ECO:0000256" key="6">
    <source>
        <dbReference type="ARBA" id="ARBA00022771"/>
    </source>
</evidence>
<keyword evidence="9" id="KW-0175">Coiled coil</keyword>
<dbReference type="CDD" id="cd16638">
    <property type="entry name" value="mRING-HC-C3HC3D_Roquin"/>
    <property type="match status" value="1"/>
</dbReference>
<dbReference type="GO" id="GO:0000209">
    <property type="term" value="P:protein polyubiquitination"/>
    <property type="evidence" value="ECO:0007669"/>
    <property type="project" value="TreeGrafter"/>
</dbReference>
<feature type="compositionally biased region" description="Low complexity" evidence="10">
    <location>
        <begin position="117"/>
        <end position="135"/>
    </location>
</feature>
<dbReference type="GO" id="GO:0035613">
    <property type="term" value="F:RNA stem-loop binding"/>
    <property type="evidence" value="ECO:0007669"/>
    <property type="project" value="TreeGrafter"/>
</dbReference>
<dbReference type="PROSITE" id="PS50089">
    <property type="entry name" value="ZF_RING_2"/>
    <property type="match status" value="1"/>
</dbReference>
<dbReference type="KEGG" id="aten:116294532"/>
<dbReference type="SUPFAM" id="SSF90229">
    <property type="entry name" value="CCCH zinc finger"/>
    <property type="match status" value="1"/>
</dbReference>
<feature type="compositionally biased region" description="Low complexity" evidence="10">
    <location>
        <begin position="808"/>
        <end position="828"/>
    </location>
</feature>
<dbReference type="FunFam" id="1.20.120.1790:FF:000001">
    <property type="entry name" value="roquin-1 isoform X1"/>
    <property type="match status" value="1"/>
</dbReference>
<evidence type="ECO:0000256" key="8">
    <source>
        <dbReference type="PROSITE-ProRule" id="PRU00723"/>
    </source>
</evidence>
<dbReference type="CDD" id="cd22249">
    <property type="entry name" value="UDM1_RNF168_RNF169-like"/>
    <property type="match status" value="1"/>
</dbReference>
<feature type="domain" description="RING-type" evidence="11">
    <location>
        <begin position="14"/>
        <end position="54"/>
    </location>
</feature>
<dbReference type="PANTHER" id="PTHR13139:SF54">
    <property type="entry name" value="RING-TYPE E3 UBIQUITIN TRANSFERASE"/>
    <property type="match status" value="1"/>
</dbReference>
<protein>
    <recommendedName>
        <fullName evidence="3">RING-type E3 ubiquitin transferase</fullName>
        <ecNumber evidence="3">2.3.2.27</ecNumber>
    </recommendedName>
</protein>
<feature type="compositionally biased region" description="Low complexity" evidence="10">
    <location>
        <begin position="474"/>
        <end position="502"/>
    </location>
</feature>
<keyword evidence="7 8" id="KW-0862">Zinc</keyword>
<dbReference type="GO" id="GO:0008270">
    <property type="term" value="F:zinc ion binding"/>
    <property type="evidence" value="ECO:0007669"/>
    <property type="project" value="UniProtKB-KW"/>
</dbReference>
<dbReference type="OrthoDB" id="10067217at2759"/>
<dbReference type="AlphaFoldDB" id="A0A6P8HS74"/>
<keyword evidence="6 8" id="KW-0863">Zinc-finger</keyword>
<comment type="catalytic activity">
    <reaction evidence="1">
        <text>S-ubiquitinyl-[E2 ubiquitin-conjugating enzyme]-L-cysteine + [acceptor protein]-L-lysine = [E2 ubiquitin-conjugating enzyme]-L-cysteine + N(6)-ubiquitinyl-[acceptor protein]-L-lysine.</text>
        <dbReference type="EC" id="2.3.2.27"/>
    </reaction>
</comment>
<dbReference type="InterPro" id="IPR048575">
    <property type="entry name" value="Roquin_1_2-like_ROQ"/>
</dbReference>
<dbReference type="PROSITE" id="PS50103">
    <property type="entry name" value="ZF_C3H1"/>
    <property type="match status" value="1"/>
</dbReference>
<keyword evidence="5 8" id="KW-0479">Metal-binding</keyword>
<evidence type="ECO:0000256" key="7">
    <source>
        <dbReference type="ARBA" id="ARBA00022833"/>
    </source>
</evidence>
<dbReference type="Gene3D" id="1.20.120.1790">
    <property type="match status" value="1"/>
</dbReference>
<dbReference type="GeneID" id="116294532"/>
<feature type="region of interest" description="Disordered" evidence="10">
    <location>
        <begin position="795"/>
        <end position="839"/>
    </location>
</feature>
<feature type="domain" description="C3H1-type" evidence="12">
    <location>
        <begin position="424"/>
        <end position="452"/>
    </location>
</feature>
<feature type="compositionally biased region" description="Polar residues" evidence="10">
    <location>
        <begin position="798"/>
        <end position="807"/>
    </location>
</feature>
<evidence type="ECO:0000313" key="13">
    <source>
        <dbReference type="Proteomes" id="UP000515163"/>
    </source>
</evidence>
<dbReference type="GO" id="GO:0000932">
    <property type="term" value="C:P-body"/>
    <property type="evidence" value="ECO:0007669"/>
    <property type="project" value="UniProtKB-SubCell"/>
</dbReference>
<feature type="compositionally biased region" description="Polar residues" evidence="10">
    <location>
        <begin position="613"/>
        <end position="625"/>
    </location>
</feature>
<gene>
    <name evidence="14" type="primary">LOC116294532</name>
</gene>
<dbReference type="Pfam" id="PF18386">
    <property type="entry name" value="ROQ_II"/>
    <property type="match status" value="1"/>
</dbReference>
<dbReference type="InterPro" id="IPR036855">
    <property type="entry name" value="Znf_CCCH_sf"/>
</dbReference>
<dbReference type="InParanoid" id="A0A6P8HS74"/>
<dbReference type="PROSITE" id="PS00518">
    <property type="entry name" value="ZF_RING_1"/>
    <property type="match status" value="1"/>
</dbReference>
<dbReference type="GO" id="GO:0006511">
    <property type="term" value="P:ubiquitin-dependent protein catabolic process"/>
    <property type="evidence" value="ECO:0007669"/>
    <property type="project" value="TreeGrafter"/>
</dbReference>
<dbReference type="SMART" id="SM00184">
    <property type="entry name" value="RING"/>
    <property type="match status" value="1"/>
</dbReference>
<dbReference type="FunFam" id="3.30.40.10:FF:000047">
    <property type="entry name" value="Roquin-2 isoform 1"/>
    <property type="match status" value="1"/>
</dbReference>
<proteinExistence type="predicted"/>
<dbReference type="RefSeq" id="XP_031558018.1">
    <property type="nucleotide sequence ID" value="XM_031702158.1"/>
</dbReference>
<feature type="region of interest" description="Disordered" evidence="10">
    <location>
        <begin position="455"/>
        <end position="638"/>
    </location>
</feature>
<evidence type="ECO:0000256" key="9">
    <source>
        <dbReference type="SAM" id="Coils"/>
    </source>
</evidence>
<evidence type="ECO:0000256" key="4">
    <source>
        <dbReference type="ARBA" id="ARBA00022679"/>
    </source>
</evidence>
<dbReference type="GO" id="GO:0010494">
    <property type="term" value="C:cytoplasmic stress granule"/>
    <property type="evidence" value="ECO:0007669"/>
    <property type="project" value="TreeGrafter"/>
</dbReference>
<dbReference type="PANTHER" id="PTHR13139">
    <property type="entry name" value="RING FINGER AND CCCH-TYPE ZINC FINGER DOMAIN-CONTAINING PROTEIN"/>
    <property type="match status" value="1"/>
</dbReference>
<dbReference type="InterPro" id="IPR001841">
    <property type="entry name" value="Znf_RING"/>
</dbReference>
<dbReference type="GO" id="GO:0003725">
    <property type="term" value="F:double-stranded RNA binding"/>
    <property type="evidence" value="ECO:0007669"/>
    <property type="project" value="TreeGrafter"/>
</dbReference>
<dbReference type="EC" id="2.3.2.27" evidence="3"/>
<feature type="zinc finger region" description="C3H1-type" evidence="8">
    <location>
        <begin position="424"/>
        <end position="452"/>
    </location>
</feature>
<evidence type="ECO:0000313" key="14">
    <source>
        <dbReference type="RefSeq" id="XP_031558018.1"/>
    </source>
</evidence>
<dbReference type="GO" id="GO:0061630">
    <property type="term" value="F:ubiquitin protein ligase activity"/>
    <property type="evidence" value="ECO:0007669"/>
    <property type="project" value="UniProtKB-EC"/>
</dbReference>
<dbReference type="SMART" id="SM00356">
    <property type="entry name" value="ZnF_C3H1"/>
    <property type="match status" value="1"/>
</dbReference>
<evidence type="ECO:0000256" key="5">
    <source>
        <dbReference type="ARBA" id="ARBA00022723"/>
    </source>
</evidence>
<evidence type="ECO:0000259" key="11">
    <source>
        <dbReference type="PROSITE" id="PS50089"/>
    </source>
</evidence>